<reference evidence="2" key="1">
    <citation type="submission" date="2017-05" db="UniProtKB">
        <authorList>
            <consortium name="EnsemblMetazoa"/>
        </authorList>
    </citation>
    <scope>IDENTIFICATION</scope>
</reference>
<organism evidence="2">
    <name type="scientific">Amphimedon queenslandica</name>
    <name type="common">Sponge</name>
    <dbReference type="NCBI Taxonomy" id="400682"/>
    <lineage>
        <taxon>Eukaryota</taxon>
        <taxon>Metazoa</taxon>
        <taxon>Porifera</taxon>
        <taxon>Demospongiae</taxon>
        <taxon>Heteroscleromorpha</taxon>
        <taxon>Haplosclerida</taxon>
        <taxon>Niphatidae</taxon>
        <taxon>Amphimedon</taxon>
    </lineage>
</organism>
<keyword evidence="1" id="KW-1133">Transmembrane helix</keyword>
<keyword evidence="1" id="KW-0812">Transmembrane</keyword>
<name>A0A1X7VNQ0_AMPQE</name>
<dbReference type="NCBIfam" id="NF040941">
    <property type="entry name" value="GGGWT_bact"/>
    <property type="match status" value="1"/>
</dbReference>
<sequence length="296" mass="32273">MESHIEENQYSTADEVMYEMKALPSSQEPELQCQAQPQHSKKYTEDKWVLRIMSIVLVVILVLLVVIVFMCGFIISQSSPAECSTTAAGLTATDNRLYQLFNHSLIYFAQEIHKSIGNIANGTTNSTQALVQGSIEQLALLVETVQEISRNINSTHYDTNELLSRITNVTHVNNALAWNHTKALSLIETSLNNNTDLLKAFAASNSDSLTNIVNTLSNIQDTSTSTAGVVDDILLIAQQLLVLHNVSIALPTSCKEIQQGQPSSPSGVYDLLVTANGTSSYSAYCNMEELCGSRGG</sequence>
<dbReference type="AlphaFoldDB" id="A0A1X7VNQ0"/>
<proteinExistence type="predicted"/>
<keyword evidence="1" id="KW-0472">Membrane</keyword>
<feature type="transmembrane region" description="Helical" evidence="1">
    <location>
        <begin position="48"/>
        <end position="75"/>
    </location>
</feature>
<protein>
    <submittedName>
        <fullName evidence="2">Uncharacterized protein</fullName>
    </submittedName>
</protein>
<dbReference type="OrthoDB" id="272810at2759"/>
<accession>A0A1X7VNQ0</accession>
<dbReference type="EnsemblMetazoa" id="Aqu2.1.41465_001">
    <property type="protein sequence ID" value="Aqu2.1.41465_001"/>
    <property type="gene ID" value="Aqu2.1.41465"/>
</dbReference>
<evidence type="ECO:0000313" key="2">
    <source>
        <dbReference type="EnsemblMetazoa" id="Aqu2.1.41465_001"/>
    </source>
</evidence>
<dbReference type="InParanoid" id="A0A1X7VNQ0"/>
<evidence type="ECO:0000256" key="1">
    <source>
        <dbReference type="SAM" id="Phobius"/>
    </source>
</evidence>